<keyword evidence="6" id="KW-0540">Nuclease</keyword>
<evidence type="ECO:0000313" key="14">
    <source>
        <dbReference type="Proteomes" id="UP000285865"/>
    </source>
</evidence>
<dbReference type="Proteomes" id="UP000283765">
    <property type="component" value="Unassembled WGS sequence"/>
</dbReference>
<evidence type="ECO:0000256" key="1">
    <source>
        <dbReference type="ARBA" id="ARBA00010923"/>
    </source>
</evidence>
<dbReference type="Proteomes" id="UP000260758">
    <property type="component" value="Unassembled WGS sequence"/>
</dbReference>
<accession>A0A395UXK2</accession>
<keyword evidence="3" id="KW-0238">DNA-binding</keyword>
<gene>
    <name evidence="9" type="ORF">DW172_09950</name>
    <name evidence="8" type="ORF">DW975_01715</name>
    <name evidence="7" type="ORF">DWW89_10850</name>
    <name evidence="6" type="ORF">DWY38_13360</name>
    <name evidence="5" type="ORF">DXB99_14440</name>
</gene>
<dbReference type="Proteomes" id="UP000283431">
    <property type="component" value="Unassembled WGS sequence"/>
</dbReference>
<dbReference type="EMBL" id="QRKN01000007">
    <property type="protein sequence ID" value="RHI21602.1"/>
    <property type="molecule type" value="Genomic_DNA"/>
</dbReference>
<feature type="domain" description="Type I restriction modification DNA specificity" evidence="4">
    <location>
        <begin position="200"/>
        <end position="372"/>
    </location>
</feature>
<proteinExistence type="inferred from homology"/>
<name>A0A395UXK2_9FIRM</name>
<evidence type="ECO:0000313" key="7">
    <source>
        <dbReference type="EMBL" id="RGU22831.1"/>
    </source>
</evidence>
<dbReference type="EMBL" id="QSEN01000002">
    <property type="protein sequence ID" value="RGZ76561.1"/>
    <property type="molecule type" value="Genomic_DNA"/>
</dbReference>
<keyword evidence="6" id="KW-0255">Endonuclease</keyword>
<dbReference type="GO" id="GO:0004519">
    <property type="term" value="F:endonuclease activity"/>
    <property type="evidence" value="ECO:0007669"/>
    <property type="project" value="UniProtKB-KW"/>
</dbReference>
<dbReference type="Proteomes" id="UP000285865">
    <property type="component" value="Unassembled WGS sequence"/>
</dbReference>
<evidence type="ECO:0000313" key="11">
    <source>
        <dbReference type="Proteomes" id="UP000266066"/>
    </source>
</evidence>
<keyword evidence="2" id="KW-0680">Restriction system</keyword>
<dbReference type="EMBL" id="QRUJ01000018">
    <property type="protein sequence ID" value="RGR52810.1"/>
    <property type="molecule type" value="Genomic_DNA"/>
</dbReference>
<evidence type="ECO:0000313" key="12">
    <source>
        <dbReference type="Proteomes" id="UP000283431"/>
    </source>
</evidence>
<evidence type="ECO:0000313" key="10">
    <source>
        <dbReference type="Proteomes" id="UP000260758"/>
    </source>
</evidence>
<sequence length="389" mass="44420">MRKKLKDVCMFYSGTGFPIQYQGQTKGEYPFYKVGDIANNAIAGKIYLELCNNYISSDVAKMIKGCILPKDTVVFAKIGEALKLNRRAITSCDCLIDNNAMGIAPKLDFLRIQYFYFCMKNLKMQTLAESTTVPSVRKTVLEKYEIEVPSLVEQEEIEKKLTLTQKIIEKRRQELSYLDEIIKARFVEMFGTLDIPTQAFEKATLKELCNKITDGKHGGCKSEVGTERYFVGAREIYDDDVHYESAPEINIEEFEKDYKRCNVEIGDFLIVNTGATIGKSAIACDKRTEHTLLQKSVALLKVKKDVLNPIFLKWCYRVNTKMYMVENASAQPNLLLSKINATVIYVPDIELQNQFADFVHQVDKSKVAVQKALDETQMLFDSLMQEYFG</sequence>
<dbReference type="AlphaFoldDB" id="A0A395UXK2"/>
<evidence type="ECO:0000313" key="13">
    <source>
        <dbReference type="Proteomes" id="UP000283765"/>
    </source>
</evidence>
<dbReference type="InterPro" id="IPR000055">
    <property type="entry name" value="Restrct_endonuc_typeI_TRD"/>
</dbReference>
<dbReference type="GO" id="GO:0003677">
    <property type="term" value="F:DNA binding"/>
    <property type="evidence" value="ECO:0007669"/>
    <property type="project" value="UniProtKB-KW"/>
</dbReference>
<keyword evidence="6" id="KW-0378">Hydrolase</keyword>
<reference evidence="10 11" key="1">
    <citation type="submission" date="2018-08" db="EMBL/GenBank/DDBJ databases">
        <title>A genome reference for cultivated species of the human gut microbiota.</title>
        <authorList>
            <person name="Zou Y."/>
            <person name="Xue W."/>
            <person name="Luo G."/>
        </authorList>
    </citation>
    <scope>NUCLEOTIDE SEQUENCE [LARGE SCALE GENOMIC DNA]</scope>
    <source>
        <strain evidence="7 13">AF17-27</strain>
        <strain evidence="6 11">AF25-15</strain>
        <strain evidence="9 14">AM16-11</strain>
        <strain evidence="8 12">AM48-7</strain>
        <strain evidence="5 10">OM07-13</strain>
    </source>
</reference>
<dbReference type="Pfam" id="PF01420">
    <property type="entry name" value="Methylase_S"/>
    <property type="match status" value="2"/>
</dbReference>
<comment type="similarity">
    <text evidence="1">Belongs to the type-I restriction system S methylase family.</text>
</comment>
<dbReference type="Proteomes" id="UP000266066">
    <property type="component" value="Unassembled WGS sequence"/>
</dbReference>
<evidence type="ECO:0000256" key="2">
    <source>
        <dbReference type="ARBA" id="ARBA00022747"/>
    </source>
</evidence>
<dbReference type="PANTHER" id="PTHR30408">
    <property type="entry name" value="TYPE-1 RESTRICTION ENZYME ECOKI SPECIFICITY PROTEIN"/>
    <property type="match status" value="1"/>
</dbReference>
<dbReference type="GO" id="GO:0009307">
    <property type="term" value="P:DNA restriction-modification system"/>
    <property type="evidence" value="ECO:0007669"/>
    <property type="project" value="UniProtKB-KW"/>
</dbReference>
<dbReference type="EMBL" id="QRXR01000016">
    <property type="protein sequence ID" value="RGU22831.1"/>
    <property type="molecule type" value="Genomic_DNA"/>
</dbReference>
<evidence type="ECO:0000256" key="3">
    <source>
        <dbReference type="ARBA" id="ARBA00023125"/>
    </source>
</evidence>
<dbReference type="InterPro" id="IPR052021">
    <property type="entry name" value="Type-I_RS_S_subunit"/>
</dbReference>
<dbReference type="RefSeq" id="WP_117719268.1">
    <property type="nucleotide sequence ID" value="NZ_QRKN01000007.1"/>
</dbReference>
<dbReference type="Gene3D" id="3.90.220.20">
    <property type="entry name" value="DNA methylase specificity domains"/>
    <property type="match status" value="2"/>
</dbReference>
<evidence type="ECO:0000313" key="6">
    <source>
        <dbReference type="EMBL" id="RGR52810.1"/>
    </source>
</evidence>
<evidence type="ECO:0000313" key="9">
    <source>
        <dbReference type="EMBL" id="RHI21602.1"/>
    </source>
</evidence>
<dbReference type="PANTHER" id="PTHR30408:SF12">
    <property type="entry name" value="TYPE I RESTRICTION ENZYME MJAVIII SPECIFICITY SUBUNIT"/>
    <property type="match status" value="1"/>
</dbReference>
<organism evidence="6 11">
    <name type="scientific">Agathobacter rectalis</name>
    <dbReference type="NCBI Taxonomy" id="39491"/>
    <lineage>
        <taxon>Bacteria</taxon>
        <taxon>Bacillati</taxon>
        <taxon>Bacillota</taxon>
        <taxon>Clostridia</taxon>
        <taxon>Lachnospirales</taxon>
        <taxon>Lachnospiraceae</taxon>
        <taxon>Agathobacter</taxon>
    </lineage>
</organism>
<dbReference type="InterPro" id="IPR044946">
    <property type="entry name" value="Restrct_endonuc_typeI_TRD_sf"/>
</dbReference>
<dbReference type="SUPFAM" id="SSF116734">
    <property type="entry name" value="DNA methylase specificity domain"/>
    <property type="match status" value="2"/>
</dbReference>
<protein>
    <submittedName>
        <fullName evidence="6">Restriction endonuclease subunit S</fullName>
    </submittedName>
</protein>
<evidence type="ECO:0000259" key="4">
    <source>
        <dbReference type="Pfam" id="PF01420"/>
    </source>
</evidence>
<evidence type="ECO:0000313" key="5">
    <source>
        <dbReference type="EMBL" id="RGM68692.1"/>
    </source>
</evidence>
<comment type="caution">
    <text evidence="6">The sequence shown here is derived from an EMBL/GenBank/DDBJ whole genome shotgun (WGS) entry which is preliminary data.</text>
</comment>
<evidence type="ECO:0000313" key="8">
    <source>
        <dbReference type="EMBL" id="RGZ76561.1"/>
    </source>
</evidence>
<dbReference type="EMBL" id="QSTP01000019">
    <property type="protein sequence ID" value="RGM68692.1"/>
    <property type="molecule type" value="Genomic_DNA"/>
</dbReference>
<feature type="domain" description="Type I restriction modification DNA specificity" evidence="4">
    <location>
        <begin position="3"/>
        <end position="175"/>
    </location>
</feature>